<dbReference type="AlphaFoldDB" id="A0A4U0WSI7"/>
<dbReference type="GO" id="GO:0005886">
    <property type="term" value="C:plasma membrane"/>
    <property type="evidence" value="ECO:0007669"/>
    <property type="project" value="TreeGrafter"/>
</dbReference>
<gene>
    <name evidence="8" type="ORF">B0A49_08555</name>
</gene>
<keyword evidence="3 6" id="KW-1133">Transmembrane helix</keyword>
<protein>
    <recommendedName>
        <fullName evidence="7">Major facilitator superfamily (MFS) profile domain-containing protein</fullName>
    </recommendedName>
</protein>
<sequence length="193" mass="21231">MNEKDVERDLHHTGPDLDPRSTLSPPPTPSTIAKEIEVETPHSSPRPSGEASHKDEVQASSEQHRAASVRSEHKPPVPVPRSERRGLLARLTVIPEVEEPHDYARKTKWTITFVVAVAGAAAPMGSAIILPALADISRSLHSTPTITNLSVAMYMLSMSIFPLWWSSFSETLGRRTIYLTSFTLFVLFAILSA</sequence>
<dbReference type="GO" id="GO:0015203">
    <property type="term" value="F:polyamine transmembrane transporter activity"/>
    <property type="evidence" value="ECO:0007669"/>
    <property type="project" value="TreeGrafter"/>
</dbReference>
<dbReference type="PANTHER" id="PTHR23502">
    <property type="entry name" value="MAJOR FACILITATOR SUPERFAMILY"/>
    <property type="match status" value="1"/>
</dbReference>
<proteinExistence type="predicted"/>
<feature type="transmembrane region" description="Helical" evidence="6">
    <location>
        <begin position="111"/>
        <end position="134"/>
    </location>
</feature>
<name>A0A4U0WSI7_9PEZI</name>
<feature type="non-terminal residue" evidence="8">
    <location>
        <position position="193"/>
    </location>
</feature>
<dbReference type="OrthoDB" id="3936150at2759"/>
<dbReference type="InterPro" id="IPR011701">
    <property type="entry name" value="MFS"/>
</dbReference>
<dbReference type="SUPFAM" id="SSF103473">
    <property type="entry name" value="MFS general substrate transporter"/>
    <property type="match status" value="1"/>
</dbReference>
<feature type="region of interest" description="Disordered" evidence="5">
    <location>
        <begin position="1"/>
        <end position="82"/>
    </location>
</feature>
<evidence type="ECO:0000256" key="4">
    <source>
        <dbReference type="ARBA" id="ARBA00023136"/>
    </source>
</evidence>
<dbReference type="Proteomes" id="UP000308768">
    <property type="component" value="Unassembled WGS sequence"/>
</dbReference>
<evidence type="ECO:0000313" key="9">
    <source>
        <dbReference type="Proteomes" id="UP000308768"/>
    </source>
</evidence>
<keyword evidence="4 6" id="KW-0472">Membrane</keyword>
<dbReference type="STRING" id="331657.A0A4U0WSI7"/>
<evidence type="ECO:0000313" key="8">
    <source>
        <dbReference type="EMBL" id="TKA65688.1"/>
    </source>
</evidence>
<accession>A0A4U0WSI7</accession>
<feature type="transmembrane region" description="Helical" evidence="6">
    <location>
        <begin position="146"/>
        <end position="164"/>
    </location>
</feature>
<feature type="domain" description="Major facilitator superfamily (MFS) profile" evidence="7">
    <location>
        <begin position="111"/>
        <end position="193"/>
    </location>
</feature>
<dbReference type="PANTHER" id="PTHR23502:SF5">
    <property type="entry name" value="QUINIDINE RESISTANCE PROTEIN 3"/>
    <property type="match status" value="1"/>
</dbReference>
<organism evidence="8 9">
    <name type="scientific">Cryomyces minteri</name>
    <dbReference type="NCBI Taxonomy" id="331657"/>
    <lineage>
        <taxon>Eukaryota</taxon>
        <taxon>Fungi</taxon>
        <taxon>Dikarya</taxon>
        <taxon>Ascomycota</taxon>
        <taxon>Pezizomycotina</taxon>
        <taxon>Dothideomycetes</taxon>
        <taxon>Dothideomycetes incertae sedis</taxon>
        <taxon>Cryomyces</taxon>
    </lineage>
</organism>
<evidence type="ECO:0000259" key="7">
    <source>
        <dbReference type="PROSITE" id="PS50850"/>
    </source>
</evidence>
<dbReference type="GO" id="GO:0010509">
    <property type="term" value="P:intracellular polyamine homeostasis"/>
    <property type="evidence" value="ECO:0007669"/>
    <property type="project" value="TreeGrafter"/>
</dbReference>
<dbReference type="InterPro" id="IPR020846">
    <property type="entry name" value="MFS_dom"/>
</dbReference>
<comment type="subcellular location">
    <subcellularLocation>
        <location evidence="1">Membrane</location>
        <topology evidence="1">Multi-pass membrane protein</topology>
    </subcellularLocation>
</comment>
<reference evidence="8 9" key="1">
    <citation type="submission" date="2017-03" db="EMBL/GenBank/DDBJ databases">
        <title>Genomes of endolithic fungi from Antarctica.</title>
        <authorList>
            <person name="Coleine C."/>
            <person name="Masonjones S."/>
            <person name="Stajich J.E."/>
        </authorList>
    </citation>
    <scope>NUCLEOTIDE SEQUENCE [LARGE SCALE GENOMIC DNA]</scope>
    <source>
        <strain evidence="8 9">CCFEE 5187</strain>
    </source>
</reference>
<evidence type="ECO:0000256" key="6">
    <source>
        <dbReference type="SAM" id="Phobius"/>
    </source>
</evidence>
<feature type="compositionally biased region" description="Basic and acidic residues" evidence="5">
    <location>
        <begin position="51"/>
        <end position="82"/>
    </location>
</feature>
<keyword evidence="9" id="KW-1185">Reference proteome</keyword>
<feature type="transmembrane region" description="Helical" evidence="6">
    <location>
        <begin position="176"/>
        <end position="192"/>
    </location>
</feature>
<dbReference type="EMBL" id="NAJN01001110">
    <property type="protein sequence ID" value="TKA65688.1"/>
    <property type="molecule type" value="Genomic_DNA"/>
</dbReference>
<evidence type="ECO:0000256" key="2">
    <source>
        <dbReference type="ARBA" id="ARBA00022692"/>
    </source>
</evidence>
<evidence type="ECO:0000256" key="3">
    <source>
        <dbReference type="ARBA" id="ARBA00022989"/>
    </source>
</evidence>
<evidence type="ECO:0000256" key="1">
    <source>
        <dbReference type="ARBA" id="ARBA00004141"/>
    </source>
</evidence>
<dbReference type="Gene3D" id="1.20.1720.10">
    <property type="entry name" value="Multidrug resistance protein D"/>
    <property type="match status" value="1"/>
</dbReference>
<dbReference type="PROSITE" id="PS50850">
    <property type="entry name" value="MFS"/>
    <property type="match status" value="1"/>
</dbReference>
<dbReference type="Pfam" id="PF07690">
    <property type="entry name" value="MFS_1"/>
    <property type="match status" value="1"/>
</dbReference>
<evidence type="ECO:0000256" key="5">
    <source>
        <dbReference type="SAM" id="MobiDB-lite"/>
    </source>
</evidence>
<feature type="compositionally biased region" description="Basic and acidic residues" evidence="5">
    <location>
        <begin position="1"/>
        <end position="19"/>
    </location>
</feature>
<keyword evidence="2 6" id="KW-0812">Transmembrane</keyword>
<comment type="caution">
    <text evidence="8">The sequence shown here is derived from an EMBL/GenBank/DDBJ whole genome shotgun (WGS) entry which is preliminary data.</text>
</comment>
<dbReference type="InterPro" id="IPR036259">
    <property type="entry name" value="MFS_trans_sf"/>
</dbReference>